<dbReference type="EMBL" id="CP035758">
    <property type="protein sequence ID" value="QBD79286.1"/>
    <property type="molecule type" value="Genomic_DNA"/>
</dbReference>
<feature type="transmembrane region" description="Helical" evidence="1">
    <location>
        <begin position="110"/>
        <end position="138"/>
    </location>
</feature>
<organism evidence="2 3">
    <name type="scientific">Ktedonosporobacter rubrisoli</name>
    <dbReference type="NCBI Taxonomy" id="2509675"/>
    <lineage>
        <taxon>Bacteria</taxon>
        <taxon>Bacillati</taxon>
        <taxon>Chloroflexota</taxon>
        <taxon>Ktedonobacteria</taxon>
        <taxon>Ktedonobacterales</taxon>
        <taxon>Ktedonosporobacteraceae</taxon>
        <taxon>Ktedonosporobacter</taxon>
    </lineage>
</organism>
<feature type="transmembrane region" description="Helical" evidence="1">
    <location>
        <begin position="491"/>
        <end position="512"/>
    </location>
</feature>
<protein>
    <submittedName>
        <fullName evidence="2">Uncharacterized protein</fullName>
    </submittedName>
</protein>
<dbReference type="KEGG" id="kbs:EPA93_26185"/>
<dbReference type="OrthoDB" id="4334618at2"/>
<proteinExistence type="predicted"/>
<evidence type="ECO:0000313" key="3">
    <source>
        <dbReference type="Proteomes" id="UP000290365"/>
    </source>
</evidence>
<feature type="transmembrane region" description="Helical" evidence="1">
    <location>
        <begin position="362"/>
        <end position="383"/>
    </location>
</feature>
<feature type="transmembrane region" description="Helical" evidence="1">
    <location>
        <begin position="144"/>
        <end position="170"/>
    </location>
</feature>
<reference evidence="2 3" key="1">
    <citation type="submission" date="2019-01" db="EMBL/GenBank/DDBJ databases">
        <title>Ktedonosporobacter rubrisoli SCAWS-G2.</title>
        <authorList>
            <person name="Huang Y."/>
            <person name="Yan B."/>
        </authorList>
    </citation>
    <scope>NUCLEOTIDE SEQUENCE [LARGE SCALE GENOMIC DNA]</scope>
    <source>
        <strain evidence="2 3">SCAWS-G2</strain>
    </source>
</reference>
<dbReference type="InterPro" id="IPR031599">
    <property type="entry name" value="ABC_tran_2"/>
</dbReference>
<feature type="transmembrane region" description="Helical" evidence="1">
    <location>
        <begin position="330"/>
        <end position="350"/>
    </location>
</feature>
<feature type="transmembrane region" description="Helical" evidence="1">
    <location>
        <begin position="404"/>
        <end position="429"/>
    </location>
</feature>
<evidence type="ECO:0000313" key="2">
    <source>
        <dbReference type="EMBL" id="QBD79286.1"/>
    </source>
</evidence>
<dbReference type="Pfam" id="PF16949">
    <property type="entry name" value="ABC_tran_2"/>
    <property type="match status" value="1"/>
</dbReference>
<dbReference type="AlphaFoldDB" id="A0A4P6JWA8"/>
<keyword evidence="1" id="KW-0812">Transmembrane</keyword>
<keyword evidence="1" id="KW-0472">Membrane</keyword>
<feature type="transmembrane region" description="Helical" evidence="1">
    <location>
        <begin position="435"/>
        <end position="461"/>
    </location>
</feature>
<dbReference type="Proteomes" id="UP000290365">
    <property type="component" value="Chromosome"/>
</dbReference>
<feature type="transmembrane region" description="Helical" evidence="1">
    <location>
        <begin position="182"/>
        <end position="202"/>
    </location>
</feature>
<gene>
    <name evidence="2" type="ORF">EPA93_26185</name>
</gene>
<feature type="transmembrane region" description="Helical" evidence="1">
    <location>
        <begin position="33"/>
        <end position="58"/>
    </location>
</feature>
<feature type="transmembrane region" description="Helical" evidence="1">
    <location>
        <begin position="246"/>
        <end position="264"/>
    </location>
</feature>
<evidence type="ECO:0000256" key="1">
    <source>
        <dbReference type="SAM" id="Phobius"/>
    </source>
</evidence>
<sequence length="560" mass="61768">MIIHTEKLRWLFWLRWKMFARGFTRRPGRISHIIGTIFLVLFGLPLIGGIAVLTYLAYRYLPSPANIESLFLVLTGVYLLWIVLPLLEFNINEGLDLSKLVLFPLSRAELMVSLLFSTFLDIPTIGLLLIFAAVIAGWASSVPLALFAVLAMLIFYIQVVGISQLVLALLMRVLQSRRFRDLSIILLALFSSGGYLFLQVAARGLGANNLIDALFHRVFSPYLQWLPPGMAAQAIEQALAGNWGAALLWLAVLLVIGIIVLYLWQLVVERSLSTPEVGNTQRRMPARVSGSGTGRAARQVAFGSALLAAPVRAMVLKDLKYLRRDPQLQAMFVQSIISMAVLVVITLFNSGGRGGVSRLGDWAVLIAPAYVFFSLYMLSYNVLGFERQSLTTLFLFPVRPEYILFAKNIVVLLIGGVEVIVLVLLAAFVSHAWHMVLPALVVGLAGIGAMLGCGNFTSVFLPQRLRQARRGMTTATNVSAEGGCLRAVMSLASFVAMAVILLPVAAALVLPVIFDARWIWSISVPLTLVYSAAFYYLVTTRVARRMLERIPEILEQTTKE</sequence>
<dbReference type="RefSeq" id="WP_129890339.1">
    <property type="nucleotide sequence ID" value="NZ_CP035758.1"/>
</dbReference>
<keyword evidence="1" id="KW-1133">Transmembrane helix</keyword>
<name>A0A4P6JWA8_KTERU</name>
<accession>A0A4P6JWA8</accession>
<feature type="transmembrane region" description="Helical" evidence="1">
    <location>
        <begin position="70"/>
        <end position="89"/>
    </location>
</feature>
<feature type="transmembrane region" description="Helical" evidence="1">
    <location>
        <begin position="518"/>
        <end position="538"/>
    </location>
</feature>
<keyword evidence="3" id="KW-1185">Reference proteome</keyword>